<evidence type="ECO:0000313" key="1">
    <source>
        <dbReference type="EMBL" id="VFK40179.1"/>
    </source>
</evidence>
<proteinExistence type="predicted"/>
<dbReference type="EMBL" id="CAADHB010000015">
    <property type="protein sequence ID" value="VFK78461.1"/>
    <property type="molecule type" value="Genomic_DNA"/>
</dbReference>
<name>A0A450YF77_9GAMM</name>
<accession>A0A450YF77</accession>
<protein>
    <submittedName>
        <fullName evidence="1">Uncharacterized protein</fullName>
    </submittedName>
</protein>
<dbReference type="EMBL" id="CAADFU010000059">
    <property type="protein sequence ID" value="VFK45730.1"/>
    <property type="molecule type" value="Genomic_DNA"/>
</dbReference>
<dbReference type="AlphaFoldDB" id="A0A450YF77"/>
<gene>
    <name evidence="3" type="ORF">BECKSD772D_GA0070982_101535</name>
    <name evidence="2" type="ORF">BECKSD772E_GA0070983_105910</name>
    <name evidence="1" type="ORF">BECKSD772F_GA0070984_105610</name>
</gene>
<organism evidence="1">
    <name type="scientific">Candidatus Kentrum sp. SD</name>
    <dbReference type="NCBI Taxonomy" id="2126332"/>
    <lineage>
        <taxon>Bacteria</taxon>
        <taxon>Pseudomonadati</taxon>
        <taxon>Pseudomonadota</taxon>
        <taxon>Gammaproteobacteria</taxon>
        <taxon>Candidatus Kentrum</taxon>
    </lineage>
</organism>
<sequence length="113" mass="12151">MAHFPKAETKIQHLAHEMVTGLTTHTDLFPAPPVTTEALAAALATYTEAAEVALELHAQAEHATATKDEALQVLTDDMKLPPCTSPYMLSFAEPHLRLATKLNVVKSGKVVHG</sequence>
<evidence type="ECO:0000313" key="3">
    <source>
        <dbReference type="EMBL" id="VFK78461.1"/>
    </source>
</evidence>
<dbReference type="EMBL" id="CAADFR010000056">
    <property type="protein sequence ID" value="VFK40179.1"/>
    <property type="molecule type" value="Genomic_DNA"/>
</dbReference>
<reference evidence="1" key="1">
    <citation type="submission" date="2019-02" db="EMBL/GenBank/DDBJ databases">
        <authorList>
            <person name="Gruber-Vodicka R. H."/>
            <person name="Seah K. B. B."/>
        </authorList>
    </citation>
    <scope>NUCLEOTIDE SEQUENCE</scope>
    <source>
        <strain evidence="3">BECK_S127</strain>
        <strain evidence="2">BECK_S1320</strain>
        <strain evidence="1">BECK_S1321</strain>
    </source>
</reference>
<evidence type="ECO:0000313" key="2">
    <source>
        <dbReference type="EMBL" id="VFK45730.1"/>
    </source>
</evidence>